<dbReference type="PROSITE" id="PS50102">
    <property type="entry name" value="RRM"/>
    <property type="match status" value="1"/>
</dbReference>
<dbReference type="Proteomes" id="UP000266643">
    <property type="component" value="Unassembled WGS sequence"/>
</dbReference>
<proteinExistence type="predicted"/>
<dbReference type="GO" id="GO:0003723">
    <property type="term" value="F:RNA binding"/>
    <property type="evidence" value="ECO:0007669"/>
    <property type="project" value="UniProtKB-UniRule"/>
</dbReference>
<organism evidence="4 5">
    <name type="scientific">Aphanomyces astaci</name>
    <name type="common">Crayfish plague agent</name>
    <dbReference type="NCBI Taxonomy" id="112090"/>
    <lineage>
        <taxon>Eukaryota</taxon>
        <taxon>Sar</taxon>
        <taxon>Stramenopiles</taxon>
        <taxon>Oomycota</taxon>
        <taxon>Saprolegniomycetes</taxon>
        <taxon>Saprolegniales</taxon>
        <taxon>Verrucalvaceae</taxon>
        <taxon>Aphanomyces</taxon>
    </lineage>
</organism>
<dbReference type="VEuPathDB" id="FungiDB:H257_06192"/>
<dbReference type="Gene3D" id="3.30.70.330">
    <property type="match status" value="1"/>
</dbReference>
<accession>A0A397DXU6</accession>
<feature type="domain" description="RRM" evidence="3">
    <location>
        <begin position="118"/>
        <end position="197"/>
    </location>
</feature>
<dbReference type="InterPro" id="IPR000504">
    <property type="entry name" value="RRM_dom"/>
</dbReference>
<dbReference type="InterPro" id="IPR021861">
    <property type="entry name" value="THO_THOC1"/>
</dbReference>
<dbReference type="AlphaFoldDB" id="A0A397DXU6"/>
<feature type="region of interest" description="Disordered" evidence="2">
    <location>
        <begin position="682"/>
        <end position="710"/>
    </location>
</feature>
<dbReference type="GO" id="GO:0000445">
    <property type="term" value="C:THO complex part of transcription export complex"/>
    <property type="evidence" value="ECO:0007669"/>
    <property type="project" value="TreeGrafter"/>
</dbReference>
<keyword evidence="1" id="KW-0694">RNA-binding</keyword>
<dbReference type="VEuPathDB" id="FungiDB:H257_06190"/>
<evidence type="ECO:0000256" key="2">
    <source>
        <dbReference type="SAM" id="MobiDB-lite"/>
    </source>
</evidence>
<dbReference type="InterPro" id="IPR035979">
    <property type="entry name" value="RBD_domain_sf"/>
</dbReference>
<dbReference type="PANTHER" id="PTHR13265">
    <property type="entry name" value="THO COMPLEX SUBUNIT 1"/>
    <property type="match status" value="1"/>
</dbReference>
<evidence type="ECO:0000313" key="4">
    <source>
        <dbReference type="EMBL" id="RHY69899.1"/>
    </source>
</evidence>
<dbReference type="GO" id="GO:0006406">
    <property type="term" value="P:mRNA export from nucleus"/>
    <property type="evidence" value="ECO:0007669"/>
    <property type="project" value="TreeGrafter"/>
</dbReference>
<sequence>MRSDSDCTELSSPEASMLHDDDIEVHFASVADRMKLQEEVSAQVGIPRPASLPNHRSTTYEAFLAGDDMDNSTSCLEEMMLLEAIRRSMADCGYRQRHARTDVSEGDAKAYTVNEESRFILVRNIPALGATDELLRRLAEFGTVERHRLEDDHDDASEYVDVMWVQFDTVTAARRAKALAVKNPFYGSVLQISYRPQDERSSDTRAKLDERRELLQTRFHAHQRRHNEFRSLIRSKDPLARLKVLHADLQAKCDKEQLLTLMEVATQKLVEKLSWELHHNKGMTPASVGIPELLDVCIAGATDNLLTNHAPYKILEDLMDGQTIVTCEKLWELLETRKGRLTTTTKASLCLLRLSNTLLRRLSKTHNTVFCGRILAFLSFAFALSERSAVNLTGRVSQLTAVLDAFDSHSFHPKDLDHDLVMLDDDNSPDLAFFQTKYLTNSRLFRLQLRDPVLRECMLTQVLCISPKQFGLTLTQVSDLSARVLSLLKKTPSESKGLTDMLMQVLDRETNWTQWKQDKCKPYERFPTAPDSSPPLQHDNDVSRADEPPLKKPRVADPLLDALVQEDTQSLLSKIQGPTRSTVHMYIHMLGPTYLSLDDVLIIPSIETAVPVEEFVQRFEEARDPENGIEREYWPDTDKVMVCWRTMRGCMRTKITFMDKMIQGTGAMVEAILHVQHGDVVAPSTSPASDDVPPAGDNPPAETSKVGLQS</sequence>
<feature type="compositionally biased region" description="Basic and acidic residues" evidence="2">
    <location>
        <begin position="538"/>
        <end position="550"/>
    </location>
</feature>
<dbReference type="Pfam" id="PF11957">
    <property type="entry name" value="efThoc1"/>
    <property type="match status" value="2"/>
</dbReference>
<comment type="caution">
    <text evidence="4">The sequence shown here is derived from an EMBL/GenBank/DDBJ whole genome shotgun (WGS) entry which is preliminary data.</text>
</comment>
<feature type="region of interest" description="Disordered" evidence="2">
    <location>
        <begin position="523"/>
        <end position="553"/>
    </location>
</feature>
<name>A0A397DXU6_APHAT</name>
<dbReference type="InterPro" id="IPR012677">
    <property type="entry name" value="Nucleotide-bd_a/b_plait_sf"/>
</dbReference>
<dbReference type="SUPFAM" id="SSF54928">
    <property type="entry name" value="RNA-binding domain, RBD"/>
    <property type="match status" value="1"/>
</dbReference>
<evidence type="ECO:0000259" key="3">
    <source>
        <dbReference type="PROSITE" id="PS50102"/>
    </source>
</evidence>
<gene>
    <name evidence="4" type="ORF">DYB30_004187</name>
</gene>
<dbReference type="PANTHER" id="PTHR13265:SF0">
    <property type="entry name" value="HPR1"/>
    <property type="match status" value="1"/>
</dbReference>
<dbReference type="EMBL" id="QUTD01004066">
    <property type="protein sequence ID" value="RHY69899.1"/>
    <property type="molecule type" value="Genomic_DNA"/>
</dbReference>
<evidence type="ECO:0000256" key="1">
    <source>
        <dbReference type="PROSITE-ProRule" id="PRU00176"/>
    </source>
</evidence>
<protein>
    <recommendedName>
        <fullName evidence="3">RRM domain-containing protein</fullName>
    </recommendedName>
</protein>
<evidence type="ECO:0000313" key="5">
    <source>
        <dbReference type="Proteomes" id="UP000266643"/>
    </source>
</evidence>
<reference evidence="4 5" key="1">
    <citation type="submission" date="2018-08" db="EMBL/GenBank/DDBJ databases">
        <title>Aphanomyces genome sequencing and annotation.</title>
        <authorList>
            <person name="Minardi D."/>
            <person name="Oidtmann B."/>
            <person name="Van Der Giezen M."/>
            <person name="Studholme D.J."/>
        </authorList>
    </citation>
    <scope>NUCLEOTIDE SEQUENCE [LARGE SCALE GENOMIC DNA]</scope>
    <source>
        <strain evidence="4 5">D2</strain>
    </source>
</reference>